<proteinExistence type="predicted"/>
<keyword evidence="1" id="KW-0472">Membrane</keyword>
<dbReference type="RefSeq" id="WP_123062998.1">
    <property type="nucleotide sequence ID" value="NZ_RIAS01000002.1"/>
</dbReference>
<keyword evidence="1" id="KW-0812">Transmembrane</keyword>
<accession>A0A5M9WND0</accession>
<organism evidence="2 3">
    <name type="scientific">Paenibacillus amylolyticus</name>
    <dbReference type="NCBI Taxonomy" id="1451"/>
    <lineage>
        <taxon>Bacteria</taxon>
        <taxon>Bacillati</taxon>
        <taxon>Bacillota</taxon>
        <taxon>Bacilli</taxon>
        <taxon>Bacillales</taxon>
        <taxon>Paenibacillaceae</taxon>
        <taxon>Paenibacillus</taxon>
    </lineage>
</organism>
<feature type="transmembrane region" description="Helical" evidence="1">
    <location>
        <begin position="48"/>
        <end position="67"/>
    </location>
</feature>
<keyword evidence="1" id="KW-1133">Transmembrane helix</keyword>
<comment type="caution">
    <text evidence="2">The sequence shown here is derived from an EMBL/GenBank/DDBJ whole genome shotgun (WGS) entry which is preliminary data.</text>
</comment>
<evidence type="ECO:0000313" key="2">
    <source>
        <dbReference type="EMBL" id="KAA8783096.1"/>
    </source>
</evidence>
<reference evidence="2 3" key="1">
    <citation type="journal article" date="2019" name="J. Ind. Microbiol. Biotechnol.">
        <title>Paenibacillus amylolyticus 27C64 has a diverse set of carbohydrate-active enzymes and complete pectin deconstruction system.</title>
        <authorList>
            <person name="Keggi C."/>
            <person name="Doran-Peterson J."/>
        </authorList>
    </citation>
    <scope>NUCLEOTIDE SEQUENCE [LARGE SCALE GENOMIC DNA]</scope>
    <source>
        <strain evidence="2 3">27C64</strain>
    </source>
</reference>
<dbReference type="AlphaFoldDB" id="A0A5M9WND0"/>
<evidence type="ECO:0000313" key="3">
    <source>
        <dbReference type="Proteomes" id="UP000323664"/>
    </source>
</evidence>
<dbReference type="EMBL" id="RIAS01000002">
    <property type="protein sequence ID" value="KAA8783096.1"/>
    <property type="molecule type" value="Genomic_DNA"/>
</dbReference>
<protein>
    <submittedName>
        <fullName evidence="2">DUF4367 domain-containing protein</fullName>
    </submittedName>
</protein>
<sequence length="324" mass="36898">MSHNDPDHDLKTLFQKVEPSGTTLQDRIMSQINKESVPKERFIVKHRIGILLVVGLLLTASTGFAAMNYQSLFTDNGDVLLEEKPLSADPVPHPSEQEQKRMERMNEIWMNEIKPGEAAMIYVVPNNPEHIVDIRANPLIVENFEKLNQMLHVPGMPLSQELTGASRTYAFQKASVRMEYKQDLYELSDEKREALVQELRLQAQTSGQDHALMPVPVTDQFWLTSLTYVSGQNEISLSIMNNKDNEPLIASYDEDLNTTSRKIKIHGQDVIARTYGGDFTELMWVYQDPETKYAYHYTLGVREGVVPLEELIHIAETQIPASDQ</sequence>
<dbReference type="OrthoDB" id="2644333at2"/>
<name>A0A5M9WND0_PAEAM</name>
<evidence type="ECO:0000256" key="1">
    <source>
        <dbReference type="SAM" id="Phobius"/>
    </source>
</evidence>
<dbReference type="Proteomes" id="UP000323664">
    <property type="component" value="Unassembled WGS sequence"/>
</dbReference>
<gene>
    <name evidence="2" type="ORF">EC604_04465</name>
</gene>